<keyword evidence="1" id="KW-0812">Transmembrane</keyword>
<gene>
    <name evidence="2" type="ORF">GS597_00910</name>
</gene>
<keyword evidence="1" id="KW-1133">Transmembrane helix</keyword>
<dbReference type="InterPro" id="IPR046349">
    <property type="entry name" value="C1-like_sf"/>
</dbReference>
<feature type="transmembrane region" description="Helical" evidence="1">
    <location>
        <begin position="20"/>
        <end position="38"/>
    </location>
</feature>
<keyword evidence="1" id="KW-0472">Membrane</keyword>
<dbReference type="EMBL" id="WVIC01000002">
    <property type="protein sequence ID" value="NCJ05099.1"/>
    <property type="molecule type" value="Genomic_DNA"/>
</dbReference>
<comment type="caution">
    <text evidence="2">The sequence shown here is derived from an EMBL/GenBank/DDBJ whole genome shotgun (WGS) entry which is preliminary data.</text>
</comment>
<reference evidence="2" key="1">
    <citation type="submission" date="2019-12" db="EMBL/GenBank/DDBJ databases">
        <title>High-Quality draft genome sequences of three cyanobacteria isolated from the limestone walls of the Old Cathedral of Coimbra.</title>
        <authorList>
            <person name="Tiago I."/>
            <person name="Soares F."/>
            <person name="Portugal A."/>
        </authorList>
    </citation>
    <scope>NUCLEOTIDE SEQUENCE [LARGE SCALE GENOMIC DNA]</scope>
    <source>
        <strain evidence="2">C</strain>
    </source>
</reference>
<feature type="transmembrane region" description="Helical" evidence="1">
    <location>
        <begin position="43"/>
        <end position="63"/>
    </location>
</feature>
<evidence type="ECO:0000256" key="1">
    <source>
        <dbReference type="SAM" id="Phobius"/>
    </source>
</evidence>
<dbReference type="AlphaFoldDB" id="A0A8K2AGS7"/>
<evidence type="ECO:0000313" key="3">
    <source>
        <dbReference type="Proteomes" id="UP000607397"/>
    </source>
</evidence>
<evidence type="ECO:0000313" key="2">
    <source>
        <dbReference type="EMBL" id="NCJ05099.1"/>
    </source>
</evidence>
<protein>
    <submittedName>
        <fullName evidence="2">Uncharacterized protein</fullName>
    </submittedName>
</protein>
<sequence>MNSGNSSSFVFNLPTLRTWLIWLAVFWLLGLVGLGWLVRSLLILVAFLMLVPVIVLIGFRWWVHRNVLQAPCPVCQAQLIGLKKTSTQCPSCGTTLQVVEGQFQRLSAPGTIDVDAVDVTVQVLED</sequence>
<organism evidence="2 3">
    <name type="scientific">Petrachloros mirabilis ULC683</name>
    <dbReference type="NCBI Taxonomy" id="2781853"/>
    <lineage>
        <taxon>Bacteria</taxon>
        <taxon>Bacillati</taxon>
        <taxon>Cyanobacteriota</taxon>
        <taxon>Cyanophyceae</taxon>
        <taxon>Synechococcales</taxon>
        <taxon>Petrachlorosaceae</taxon>
        <taxon>Petrachloros</taxon>
        <taxon>Petrachloros mirabilis</taxon>
    </lineage>
</organism>
<keyword evidence="3" id="KW-1185">Reference proteome</keyword>
<dbReference type="SUPFAM" id="SSF57889">
    <property type="entry name" value="Cysteine-rich domain"/>
    <property type="match status" value="1"/>
</dbReference>
<name>A0A8K2AGS7_9CYAN</name>
<dbReference type="Proteomes" id="UP000607397">
    <property type="component" value="Unassembled WGS sequence"/>
</dbReference>
<proteinExistence type="predicted"/>
<accession>A0A8K2AGS7</accession>